<proteinExistence type="predicted"/>
<evidence type="ECO:0000313" key="4">
    <source>
        <dbReference type="EMBL" id="RSH81553.1"/>
    </source>
</evidence>
<dbReference type="InterPro" id="IPR057512">
    <property type="entry name" value="RTG2_C"/>
</dbReference>
<reference evidence="4 5" key="1">
    <citation type="submission" date="2018-11" db="EMBL/GenBank/DDBJ databases">
        <title>Genome sequence of Saitozyma podzolica DSM 27192.</title>
        <authorList>
            <person name="Aliyu H."/>
            <person name="Gorte O."/>
            <person name="Ochsenreither K."/>
        </authorList>
    </citation>
    <scope>NUCLEOTIDE SEQUENCE [LARGE SCALE GENOMIC DNA]</scope>
    <source>
        <strain evidence="4 5">DSM 27192</strain>
    </source>
</reference>
<dbReference type="AlphaFoldDB" id="A0A427XRV3"/>
<dbReference type="InterPro" id="IPR050273">
    <property type="entry name" value="GppA/Ppx_hydrolase"/>
</dbReference>
<dbReference type="Gene3D" id="1.10.3210.10">
    <property type="entry name" value="Hypothetical protein af1432"/>
    <property type="match status" value="1"/>
</dbReference>
<dbReference type="GO" id="GO:0006357">
    <property type="term" value="P:regulation of transcription by RNA polymerase II"/>
    <property type="evidence" value="ECO:0007669"/>
    <property type="project" value="TreeGrafter"/>
</dbReference>
<dbReference type="OrthoDB" id="2014654at2759"/>
<keyword evidence="5" id="KW-1185">Reference proteome</keyword>
<organism evidence="4 5">
    <name type="scientific">Saitozyma podzolica</name>
    <dbReference type="NCBI Taxonomy" id="1890683"/>
    <lineage>
        <taxon>Eukaryota</taxon>
        <taxon>Fungi</taxon>
        <taxon>Dikarya</taxon>
        <taxon>Basidiomycota</taxon>
        <taxon>Agaricomycotina</taxon>
        <taxon>Tremellomycetes</taxon>
        <taxon>Tremellales</taxon>
        <taxon>Trimorphomycetaceae</taxon>
        <taxon>Saitozyma</taxon>
    </lineage>
</organism>
<dbReference type="SUPFAM" id="SSF53067">
    <property type="entry name" value="Actin-like ATPase domain"/>
    <property type="match status" value="2"/>
</dbReference>
<dbReference type="Proteomes" id="UP000279259">
    <property type="component" value="Unassembled WGS sequence"/>
</dbReference>
<dbReference type="PANTHER" id="PTHR30005:SF0">
    <property type="entry name" value="RETROGRADE REGULATION PROTEIN 2"/>
    <property type="match status" value="1"/>
</dbReference>
<dbReference type="Gene3D" id="3.30.420.150">
    <property type="entry name" value="Exopolyphosphatase. Domain 2"/>
    <property type="match status" value="1"/>
</dbReference>
<name>A0A427XRV3_9TREE</name>
<dbReference type="Pfam" id="PF23566">
    <property type="entry name" value="RTG2_C"/>
    <property type="match status" value="1"/>
</dbReference>
<feature type="domain" description="Ppx/GppA phosphatase N-terminal" evidence="2">
    <location>
        <begin position="68"/>
        <end position="367"/>
    </location>
</feature>
<accession>A0A427XRV3</accession>
<dbReference type="EMBL" id="RSCD01000029">
    <property type="protein sequence ID" value="RSH81553.1"/>
    <property type="molecule type" value="Genomic_DNA"/>
</dbReference>
<sequence>MRIPPESPHHDDLAHRPAIPGLPGQGDKKYLRGIVDMGSNGIRFSVSDLSPPLTRILPTVYVYRYDLSLYNEQFDPDTGRKIPIPRSVIADVVAALLRFKIICKDLGVHDDRIRILATEATRTAINSEELRKTIEDSTGIKMEILAKEDEGRIGALGIASSFSDMAGLVMDLGGGSTQITWMSTHNGTITTSPKGAFSFPYGAAALTRRLADLEMGKTPEEAEKARNKLRKEIRDNFLDAYHKLEVPEDMKARAEAEGGFPLYLSGGGFRGWGYLLLYLNQKHGHHYPISIINGFRAPRSEFEDTKRLEEIARTSRKIFRVSDRRRGQVPAVAFLVNVLSGAIPLGIKEARFCQGGVREGILFQELDPAVRLLDPLQVATSLFSRDSVKAISKLLLNSIPPALPGDLSKHGRRHFPATISHHVIHALANTMYVHQVMSKESASTAALYSTSTGLLSSVHGISHIDRAMLALVLEARYQGEMPPREEQFKASLREILTYQEAWWMEYLGKVAMLVNRLYPSGTVDARAPRIGLRAEWVEHAGKKGNMDGVKLIIIVEKKDNDPMKLAEAIRDNVGILEKVGKRKRWIGPNKEWGLHVDVQVVEEEILETKLS</sequence>
<evidence type="ECO:0000256" key="1">
    <source>
        <dbReference type="SAM" id="MobiDB-lite"/>
    </source>
</evidence>
<evidence type="ECO:0000259" key="3">
    <source>
        <dbReference type="Pfam" id="PF23566"/>
    </source>
</evidence>
<feature type="domain" description="RTG2 C-terminal" evidence="3">
    <location>
        <begin position="374"/>
        <end position="602"/>
    </location>
</feature>
<dbReference type="Pfam" id="PF02541">
    <property type="entry name" value="Ppx-GppA"/>
    <property type="match status" value="1"/>
</dbReference>
<dbReference type="PANTHER" id="PTHR30005">
    <property type="entry name" value="EXOPOLYPHOSPHATASE"/>
    <property type="match status" value="1"/>
</dbReference>
<dbReference type="Gene3D" id="3.30.420.40">
    <property type="match status" value="1"/>
</dbReference>
<dbReference type="FunFam" id="3.30.420.40:FF:000191">
    <property type="entry name" value="Retrograde regulation protein 2"/>
    <property type="match status" value="1"/>
</dbReference>
<gene>
    <name evidence="4" type="ORF">EHS25_006175</name>
</gene>
<dbReference type="InterPro" id="IPR043129">
    <property type="entry name" value="ATPase_NBD"/>
</dbReference>
<evidence type="ECO:0000259" key="2">
    <source>
        <dbReference type="Pfam" id="PF02541"/>
    </source>
</evidence>
<evidence type="ECO:0000313" key="5">
    <source>
        <dbReference type="Proteomes" id="UP000279259"/>
    </source>
</evidence>
<comment type="caution">
    <text evidence="4">The sequence shown here is derived from an EMBL/GenBank/DDBJ whole genome shotgun (WGS) entry which is preliminary data.</text>
</comment>
<dbReference type="InterPro" id="IPR003695">
    <property type="entry name" value="Ppx_GppA_N"/>
</dbReference>
<feature type="region of interest" description="Disordered" evidence="1">
    <location>
        <begin position="1"/>
        <end position="25"/>
    </location>
</feature>
<protein>
    <submittedName>
        <fullName evidence="4">Uncharacterized protein</fullName>
    </submittedName>
</protein>